<dbReference type="Gene3D" id="3.40.50.2000">
    <property type="entry name" value="Glycogen Phosphorylase B"/>
    <property type="match status" value="2"/>
</dbReference>
<dbReference type="SUPFAM" id="SSF53756">
    <property type="entry name" value="UDP-Glycosyltransferase/glycogen phosphorylase"/>
    <property type="match status" value="1"/>
</dbReference>
<name>A0ABX7IAU6_9BACT</name>
<feature type="chain" id="PRO_5046759019" evidence="1">
    <location>
        <begin position="26"/>
        <end position="379"/>
    </location>
</feature>
<dbReference type="PANTHER" id="PTHR43174:SF3">
    <property type="entry name" value="UDP-N-ACETYLGLUCOSAMINE 2-EPIMERASE"/>
    <property type="match status" value="1"/>
</dbReference>
<reference evidence="3 4" key="1">
    <citation type="submission" date="2020-06" db="EMBL/GenBank/DDBJ databases">
        <title>Dyadobacter sandarakinus sp. nov., isolated from the soil of the Arctic Yellow River Station.</title>
        <authorList>
            <person name="Zhang Y."/>
            <person name="Peng F."/>
        </authorList>
    </citation>
    <scope>NUCLEOTIDE SEQUENCE [LARGE SCALE GENOMIC DNA]</scope>
    <source>
        <strain evidence="3 4">Q3-56</strain>
    </source>
</reference>
<feature type="signal peptide" evidence="1">
    <location>
        <begin position="1"/>
        <end position="25"/>
    </location>
</feature>
<dbReference type="EMBL" id="CP056775">
    <property type="protein sequence ID" value="QRR03242.1"/>
    <property type="molecule type" value="Genomic_DNA"/>
</dbReference>
<dbReference type="EC" id="3.2.1.183" evidence="3"/>
<sequence>MRKVSVIVTARASYCRVLTLLHAIAAHTSLYLQLVVFCDKTHPDSSSMKYRVQRDGFEMAGCVEIDTACNDLGSAAIRTAHAIKQLVAVFTRLAPDIVITIADRHETMATAIAASYLNIPLAHLQGGEVTGNIDDKVRNAITRLADVHFVATRQAKIRLVRSGEDQAKVHWVGCPAIDLAHQIVSNTDESIHDFKGIHFPFASERFLIVMQHAVTTEFGEAHCQVKQTLEAVRQLNMPVLWFKPNYDPGHCDLSGMIPSSLDDDFGNCLHIMQDLSPQSFLRLLNQSACLIGNSSAGIREASFLGIPAVNIGSRQAGRERAHNVVDVDYQASVITKAASEQLKVGRYQPSYLYGNGNAASQIADLLATCPLSIIKKNTF</sequence>
<keyword evidence="3" id="KW-0378">Hydrolase</keyword>
<proteinExistence type="predicted"/>
<dbReference type="PANTHER" id="PTHR43174">
    <property type="entry name" value="UDP-N-ACETYLGLUCOSAMINE 2-EPIMERASE"/>
    <property type="match status" value="1"/>
</dbReference>
<gene>
    <name evidence="3" type="primary">neuC</name>
    <name evidence="3" type="ORF">HWI92_21150</name>
</gene>
<feature type="domain" description="UDP-N-acetylglucosamine 2-epimerase" evidence="2">
    <location>
        <begin position="27"/>
        <end position="366"/>
    </location>
</feature>
<dbReference type="RefSeq" id="WP_204658991.1">
    <property type="nucleotide sequence ID" value="NZ_CP056775.1"/>
</dbReference>
<dbReference type="GO" id="GO:0016798">
    <property type="term" value="F:hydrolase activity, acting on glycosyl bonds"/>
    <property type="evidence" value="ECO:0007669"/>
    <property type="project" value="UniProtKB-KW"/>
</dbReference>
<dbReference type="NCBIfam" id="TIGR03568">
    <property type="entry name" value="NeuC_NnaA"/>
    <property type="match status" value="1"/>
</dbReference>
<dbReference type="InterPro" id="IPR003331">
    <property type="entry name" value="UDP_GlcNAc_Epimerase_2_dom"/>
</dbReference>
<organism evidence="3 4">
    <name type="scientific">Dyadobacter sandarakinus</name>
    <dbReference type="NCBI Taxonomy" id="2747268"/>
    <lineage>
        <taxon>Bacteria</taxon>
        <taxon>Pseudomonadati</taxon>
        <taxon>Bacteroidota</taxon>
        <taxon>Cytophagia</taxon>
        <taxon>Cytophagales</taxon>
        <taxon>Spirosomataceae</taxon>
        <taxon>Dyadobacter</taxon>
    </lineage>
</organism>
<dbReference type="InterPro" id="IPR029767">
    <property type="entry name" value="WecB-like"/>
</dbReference>
<accession>A0ABX7IAU6</accession>
<evidence type="ECO:0000313" key="3">
    <source>
        <dbReference type="EMBL" id="QRR03242.1"/>
    </source>
</evidence>
<keyword evidence="3" id="KW-0326">Glycosidase</keyword>
<keyword evidence="1" id="KW-0732">Signal</keyword>
<dbReference type="Proteomes" id="UP000612680">
    <property type="component" value="Chromosome"/>
</dbReference>
<evidence type="ECO:0000313" key="4">
    <source>
        <dbReference type="Proteomes" id="UP000612680"/>
    </source>
</evidence>
<protein>
    <submittedName>
        <fullName evidence="3">UDP-N-acetylglucosamine 2-epimerase (Hydrolyzing)</fullName>
        <ecNumber evidence="3">3.2.1.183</ecNumber>
    </submittedName>
</protein>
<dbReference type="Pfam" id="PF02350">
    <property type="entry name" value="Epimerase_2"/>
    <property type="match status" value="1"/>
</dbReference>
<evidence type="ECO:0000259" key="2">
    <source>
        <dbReference type="Pfam" id="PF02350"/>
    </source>
</evidence>
<evidence type="ECO:0000256" key="1">
    <source>
        <dbReference type="SAM" id="SignalP"/>
    </source>
</evidence>
<keyword evidence="4" id="KW-1185">Reference proteome</keyword>
<dbReference type="InterPro" id="IPR020004">
    <property type="entry name" value="UDP-GlcNAc_Epase"/>
</dbReference>